<dbReference type="InterPro" id="IPR007384">
    <property type="entry name" value="UCP006257"/>
</dbReference>
<reference evidence="2" key="1">
    <citation type="submission" date="2022-07" db="EMBL/GenBank/DDBJ databases">
        <authorList>
            <person name="Criscuolo A."/>
        </authorList>
    </citation>
    <scope>NUCLEOTIDE SEQUENCE</scope>
    <source>
        <strain evidence="2">CIP103197</strain>
    </source>
</reference>
<dbReference type="PANTHER" id="PTHR39586">
    <property type="entry name" value="CYTOPLASMIC PROTEIN-RELATED"/>
    <property type="match status" value="1"/>
</dbReference>
<dbReference type="RefSeq" id="WP_138562183.1">
    <property type="nucleotide sequence ID" value="NZ_CAMAPB010000030.1"/>
</dbReference>
<keyword evidence="3" id="KW-1185">Reference proteome</keyword>
<feature type="domain" description="YqcC-like" evidence="1">
    <location>
        <begin position="7"/>
        <end position="99"/>
    </location>
</feature>
<organism evidence="2 3">
    <name type="scientific">Pseudoalteromonas haloplanktis</name>
    <name type="common">Alteromonas haloplanktis</name>
    <dbReference type="NCBI Taxonomy" id="228"/>
    <lineage>
        <taxon>Bacteria</taxon>
        <taxon>Pseudomonadati</taxon>
        <taxon>Pseudomonadota</taxon>
        <taxon>Gammaproteobacteria</taxon>
        <taxon>Alteromonadales</taxon>
        <taxon>Pseudoalteromonadaceae</taxon>
        <taxon>Pseudoalteromonas</taxon>
    </lineage>
</organism>
<dbReference type="PANTHER" id="PTHR39586:SF1">
    <property type="entry name" value="CYTOPLASMIC PROTEIN"/>
    <property type="match status" value="1"/>
</dbReference>
<sequence>MYQQTHIYLQQLAALLKKHQLWQVEPLNPDLLDSSVPFCHDTLAFEQWLQFVFIEKLQRLIDNKQPLPRNFAVAPMAQMTLTDKSGSEYIIALLTQLDSYLGEPNE</sequence>
<evidence type="ECO:0000313" key="2">
    <source>
        <dbReference type="EMBL" id="CAH9060019.1"/>
    </source>
</evidence>
<dbReference type="Proteomes" id="UP001152447">
    <property type="component" value="Unassembled WGS sequence"/>
</dbReference>
<dbReference type="InterPro" id="IPR023376">
    <property type="entry name" value="YqcC-like_dom"/>
</dbReference>
<name>A0A9W4QZA2_PSEHA</name>
<protein>
    <recommendedName>
        <fullName evidence="1">YqcC-like domain-containing protein</fullName>
    </recommendedName>
</protein>
<dbReference type="GO" id="GO:0044010">
    <property type="term" value="P:single-species biofilm formation"/>
    <property type="evidence" value="ECO:0007669"/>
    <property type="project" value="TreeGrafter"/>
</dbReference>
<dbReference type="Gene3D" id="1.20.1440.40">
    <property type="entry name" value="YqcC-like"/>
    <property type="match status" value="1"/>
</dbReference>
<dbReference type="AlphaFoldDB" id="A0A9W4QZA2"/>
<proteinExistence type="predicted"/>
<dbReference type="SUPFAM" id="SSF158452">
    <property type="entry name" value="YqcC-like"/>
    <property type="match status" value="1"/>
</dbReference>
<comment type="caution">
    <text evidence="2">The sequence shown here is derived from an EMBL/GenBank/DDBJ whole genome shotgun (WGS) entry which is preliminary data.</text>
</comment>
<accession>A0A9W4QZA2</accession>
<gene>
    <name evidence="2" type="primary">yqcC</name>
    <name evidence="2" type="ORF">PSEHALCIP103_02188</name>
</gene>
<dbReference type="EMBL" id="CAMAPB010000030">
    <property type="protein sequence ID" value="CAH9060019.1"/>
    <property type="molecule type" value="Genomic_DNA"/>
</dbReference>
<dbReference type="InterPro" id="IPR036814">
    <property type="entry name" value="YqcC-like_sf"/>
</dbReference>
<dbReference type="Pfam" id="PF04287">
    <property type="entry name" value="DUF446"/>
    <property type="match status" value="1"/>
</dbReference>
<evidence type="ECO:0000313" key="3">
    <source>
        <dbReference type="Proteomes" id="UP001152447"/>
    </source>
</evidence>
<evidence type="ECO:0000259" key="1">
    <source>
        <dbReference type="Pfam" id="PF04287"/>
    </source>
</evidence>